<keyword evidence="1" id="KW-0614">Plasmid</keyword>
<dbReference type="KEGG" id="moc:BB934_43275"/>
<gene>
    <name evidence="1" type="ORF">BB934_43275</name>
</gene>
<dbReference type="OrthoDB" id="8020123at2"/>
<dbReference type="AlphaFoldDB" id="A0A1B2EYG9"/>
<geneLocation type="plasmid" evidence="1">
    <name>unnamed4</name>
</geneLocation>
<organism evidence="1">
    <name type="scientific">Microvirga ossetica</name>
    <dbReference type="NCBI Taxonomy" id="1882682"/>
    <lineage>
        <taxon>Bacteria</taxon>
        <taxon>Pseudomonadati</taxon>
        <taxon>Pseudomonadota</taxon>
        <taxon>Alphaproteobacteria</taxon>
        <taxon>Hyphomicrobiales</taxon>
        <taxon>Methylobacteriaceae</taxon>
        <taxon>Microvirga</taxon>
    </lineage>
</organism>
<proteinExistence type="predicted"/>
<evidence type="ECO:0000313" key="1">
    <source>
        <dbReference type="EMBL" id="ANY85034.1"/>
    </source>
</evidence>
<protein>
    <submittedName>
        <fullName evidence="1">Uncharacterized protein</fullName>
    </submittedName>
</protein>
<reference evidence="1" key="1">
    <citation type="submission" date="2016-07" db="EMBL/GenBank/DDBJ databases">
        <title>Microvirga ossetica sp. nov. a new species of rhizobia isolated from root nodules of the legume species Vicia alpestris Steven originated from North Ossetia region in the Caucasus.</title>
        <authorList>
            <person name="Safronova V.I."/>
            <person name="Kuznetsova I.G."/>
            <person name="Sazanova A.L."/>
            <person name="Belimov A."/>
            <person name="Andronov E."/>
            <person name="Osledkin Y.S."/>
            <person name="Onishchuk O.P."/>
            <person name="Kurchak O.N."/>
            <person name="Shaposhnikov A.I."/>
            <person name="Willems A."/>
            <person name="Tikhonovich I.A."/>
        </authorList>
    </citation>
    <scope>NUCLEOTIDE SEQUENCE [LARGE SCALE GENOMIC DNA]</scope>
    <source>
        <strain evidence="1">V5/3M</strain>
        <plasmid evidence="1">unnamed4</plasmid>
    </source>
</reference>
<name>A0A1B2EYG9_9HYPH</name>
<dbReference type="EMBL" id="CP016620">
    <property type="protein sequence ID" value="ANY85034.1"/>
    <property type="molecule type" value="Genomic_DNA"/>
</dbReference>
<dbReference type="RefSeq" id="WP_099515854.1">
    <property type="nucleotide sequence ID" value="NZ_CP016620.1"/>
</dbReference>
<sequence length="85" mass="9558">MTYTLIQLAPGSYDLLLEGKIIGAVVRGGTKISPIWIAELLPEERLARRPDPFTELEHEFTSFQELRRWLGNPSVRPAEGIGQPN</sequence>
<accession>A0A1B2EYG9</accession>